<dbReference type="Proteomes" id="UP000024837">
    <property type="component" value="Unassembled WGS sequence"/>
</dbReference>
<evidence type="ECO:0008006" key="7">
    <source>
        <dbReference type="Google" id="ProtNLM"/>
    </source>
</evidence>
<evidence type="ECO:0000256" key="3">
    <source>
        <dbReference type="ARBA" id="ARBA00022691"/>
    </source>
</evidence>
<proteinExistence type="predicted"/>
<dbReference type="InterPro" id="IPR029063">
    <property type="entry name" value="SAM-dependent_MTases_sf"/>
</dbReference>
<dbReference type="PANTHER" id="PTHR43464:SF19">
    <property type="entry name" value="UBIQUINONE BIOSYNTHESIS O-METHYLTRANSFERASE, MITOCHONDRIAL"/>
    <property type="match status" value="1"/>
</dbReference>
<dbReference type="HOGENOM" id="CLU_037990_1_0_1"/>
<evidence type="ECO:0000313" key="6">
    <source>
        <dbReference type="Proteomes" id="UP000024837"/>
    </source>
</evidence>
<keyword evidence="1" id="KW-0489">Methyltransferase</keyword>
<dbReference type="OrthoDB" id="3647at2759"/>
<keyword evidence="3" id="KW-0949">S-adenosyl-L-methionine</keyword>
<accession>W7HMY1</accession>
<evidence type="ECO:0000313" key="5">
    <source>
        <dbReference type="EMBL" id="EWC44454.1"/>
    </source>
</evidence>
<feature type="compositionally biased region" description="Basic and acidic residues" evidence="4">
    <location>
        <begin position="232"/>
        <end position="243"/>
    </location>
</feature>
<evidence type="ECO:0000256" key="4">
    <source>
        <dbReference type="SAM" id="MobiDB-lite"/>
    </source>
</evidence>
<dbReference type="Gene3D" id="3.40.50.150">
    <property type="entry name" value="Vaccinia Virus protein VP39"/>
    <property type="match status" value="1"/>
</dbReference>
<dbReference type="EMBL" id="KI966442">
    <property type="protein sequence ID" value="EWC44454.1"/>
    <property type="molecule type" value="Genomic_DNA"/>
</dbReference>
<sequence>MATALSAQADENFWRTATSSYDSLDWQKKFTNGTLTFLRQQATWLGFTAPPSAATRILDYACGPGVVSLAFLPYATSIRGIDANPQQVIEYNRRATGANLPAHLVHAVTGDLLTAPVDPIFATPEFTDFDYTICSAALHHVDNPGEAIKQLAARARPAGGKLVILDFLVTDTTRPLANKPDEERLQLNAEYRQHSHDNTHMKADNSPGHSHDHSHGHHSHEHGHGHSHAHGHGHEHGHGEGNRHGATPHGFTLQEMEGHFQAAGLTDIQSFVHPGKLEVTGFGDIVIFLTQGTRK</sequence>
<name>W7HMY1_9PEZI</name>
<dbReference type="GO" id="GO:0008168">
    <property type="term" value="F:methyltransferase activity"/>
    <property type="evidence" value="ECO:0007669"/>
    <property type="project" value="UniProtKB-KW"/>
</dbReference>
<evidence type="ECO:0000256" key="2">
    <source>
        <dbReference type="ARBA" id="ARBA00022679"/>
    </source>
</evidence>
<keyword evidence="6" id="KW-1185">Reference proteome</keyword>
<dbReference type="CDD" id="cd02440">
    <property type="entry name" value="AdoMet_MTases"/>
    <property type="match status" value="1"/>
</dbReference>
<reference evidence="5 6" key="1">
    <citation type="submission" date="2013-05" db="EMBL/GenBank/DDBJ databases">
        <title>Drechslerella stenobrocha genome reveals carnivorous origination and mechanical trapping mechanism of predatory fungi.</title>
        <authorList>
            <person name="Liu X."/>
            <person name="Zhang W."/>
            <person name="Liu K."/>
        </authorList>
    </citation>
    <scope>NUCLEOTIDE SEQUENCE [LARGE SCALE GENOMIC DNA]</scope>
    <source>
        <strain evidence="5 6">248</strain>
    </source>
</reference>
<dbReference type="GO" id="GO:0032259">
    <property type="term" value="P:methylation"/>
    <property type="evidence" value="ECO:0007669"/>
    <property type="project" value="UniProtKB-KW"/>
</dbReference>
<dbReference type="Pfam" id="PF13489">
    <property type="entry name" value="Methyltransf_23"/>
    <property type="match status" value="1"/>
</dbReference>
<feature type="compositionally biased region" description="Basic and acidic residues" evidence="4">
    <location>
        <begin position="198"/>
        <end position="213"/>
    </location>
</feature>
<dbReference type="PANTHER" id="PTHR43464">
    <property type="entry name" value="METHYLTRANSFERASE"/>
    <property type="match status" value="1"/>
</dbReference>
<dbReference type="SUPFAM" id="SSF53335">
    <property type="entry name" value="S-adenosyl-L-methionine-dependent methyltransferases"/>
    <property type="match status" value="1"/>
</dbReference>
<evidence type="ECO:0000256" key="1">
    <source>
        <dbReference type="ARBA" id="ARBA00022603"/>
    </source>
</evidence>
<organism evidence="5 6">
    <name type="scientific">Drechslerella stenobrocha 248</name>
    <dbReference type="NCBI Taxonomy" id="1043628"/>
    <lineage>
        <taxon>Eukaryota</taxon>
        <taxon>Fungi</taxon>
        <taxon>Dikarya</taxon>
        <taxon>Ascomycota</taxon>
        <taxon>Pezizomycotina</taxon>
        <taxon>Orbiliomycetes</taxon>
        <taxon>Orbiliales</taxon>
        <taxon>Orbiliaceae</taxon>
        <taxon>Drechslerella</taxon>
    </lineage>
</organism>
<feature type="compositionally biased region" description="Basic residues" evidence="4">
    <location>
        <begin position="214"/>
        <end position="231"/>
    </location>
</feature>
<gene>
    <name evidence="5" type="ORF">DRE_06822</name>
</gene>
<dbReference type="AlphaFoldDB" id="W7HMY1"/>
<protein>
    <recommendedName>
        <fullName evidence="7">Methyltransferase domain-containing protein</fullName>
    </recommendedName>
</protein>
<keyword evidence="2" id="KW-0808">Transferase</keyword>
<feature type="region of interest" description="Disordered" evidence="4">
    <location>
        <begin position="198"/>
        <end position="250"/>
    </location>
</feature>